<name>A0A1I8HSA5_9PLAT</name>
<keyword evidence="5" id="KW-1185">Reference proteome</keyword>
<proteinExistence type="inferred from homology"/>
<feature type="domain" description="Amidase" evidence="4">
    <location>
        <begin position="130"/>
        <end position="381"/>
    </location>
</feature>
<keyword evidence="3" id="KW-1133">Transmembrane helix</keyword>
<evidence type="ECO:0000313" key="6">
    <source>
        <dbReference type="WBParaSite" id="maker-uti_cns_0007783-snap-gene-0.5-mRNA-1"/>
    </source>
</evidence>
<protein>
    <submittedName>
        <fullName evidence="6">Amidase domain-containing protein</fullName>
    </submittedName>
</protein>
<dbReference type="PANTHER" id="PTHR45847:SF6">
    <property type="entry name" value="FATTY ACID AMIDE HYDROLASE"/>
    <property type="match status" value="1"/>
</dbReference>
<dbReference type="GO" id="GO:0009062">
    <property type="term" value="P:fatty acid catabolic process"/>
    <property type="evidence" value="ECO:0007669"/>
    <property type="project" value="TreeGrafter"/>
</dbReference>
<dbReference type="WBParaSite" id="maker-uti_cns_0007783-snap-gene-0.5-mRNA-1">
    <property type="protein sequence ID" value="maker-uti_cns_0007783-snap-gene-0.5-mRNA-1"/>
    <property type="gene ID" value="maker-uti_cns_0007783-snap-gene-0.5"/>
</dbReference>
<dbReference type="GO" id="GO:0004040">
    <property type="term" value="F:amidase activity"/>
    <property type="evidence" value="ECO:0007669"/>
    <property type="project" value="TreeGrafter"/>
</dbReference>
<evidence type="ECO:0000256" key="2">
    <source>
        <dbReference type="ARBA" id="ARBA00022801"/>
    </source>
</evidence>
<dbReference type="InterPro" id="IPR020556">
    <property type="entry name" value="Amidase_CS"/>
</dbReference>
<dbReference type="InterPro" id="IPR052096">
    <property type="entry name" value="Endocannabinoid_amidase"/>
</dbReference>
<organism evidence="5 6">
    <name type="scientific">Macrostomum lignano</name>
    <dbReference type="NCBI Taxonomy" id="282301"/>
    <lineage>
        <taxon>Eukaryota</taxon>
        <taxon>Metazoa</taxon>
        <taxon>Spiralia</taxon>
        <taxon>Lophotrochozoa</taxon>
        <taxon>Platyhelminthes</taxon>
        <taxon>Rhabditophora</taxon>
        <taxon>Macrostomorpha</taxon>
        <taxon>Macrostomida</taxon>
        <taxon>Macrostomidae</taxon>
        <taxon>Macrostomum</taxon>
    </lineage>
</organism>
<dbReference type="PROSITE" id="PS00571">
    <property type="entry name" value="AMIDASES"/>
    <property type="match status" value="1"/>
</dbReference>
<dbReference type="Proteomes" id="UP000095280">
    <property type="component" value="Unplaced"/>
</dbReference>
<evidence type="ECO:0000259" key="4">
    <source>
        <dbReference type="Pfam" id="PF01425"/>
    </source>
</evidence>
<keyword evidence="3" id="KW-0812">Transmembrane</keyword>
<dbReference type="GO" id="GO:0017064">
    <property type="term" value="F:fatty acid amide hydrolase activity"/>
    <property type="evidence" value="ECO:0007669"/>
    <property type="project" value="TreeGrafter"/>
</dbReference>
<dbReference type="SUPFAM" id="SSF75304">
    <property type="entry name" value="Amidase signature (AS) enzymes"/>
    <property type="match status" value="1"/>
</dbReference>
<evidence type="ECO:0000313" key="5">
    <source>
        <dbReference type="Proteomes" id="UP000095280"/>
    </source>
</evidence>
<dbReference type="PANTHER" id="PTHR45847">
    <property type="entry name" value="FATTY ACID AMIDE HYDROLASE"/>
    <property type="match status" value="1"/>
</dbReference>
<feature type="transmembrane region" description="Helical" evidence="3">
    <location>
        <begin position="42"/>
        <end position="64"/>
    </location>
</feature>
<evidence type="ECO:0000256" key="1">
    <source>
        <dbReference type="ARBA" id="ARBA00009199"/>
    </source>
</evidence>
<accession>A0A1I8HSA5</accession>
<evidence type="ECO:0000256" key="3">
    <source>
        <dbReference type="SAM" id="Phobius"/>
    </source>
</evidence>
<dbReference type="Gene3D" id="3.90.1300.10">
    <property type="entry name" value="Amidase signature (AS) domain"/>
    <property type="match status" value="1"/>
</dbReference>
<dbReference type="InterPro" id="IPR036928">
    <property type="entry name" value="AS_sf"/>
</dbReference>
<keyword evidence="2" id="KW-0378">Hydrolase</keyword>
<sequence>IDQHQQPRYLAVSAAAVLTSLPFARRIHQNLPSLSINSKVATAVAIAATAGGGLLIALLGRRLLNDCRRRRRLRAALNAKRAERRRAKAEFGAYLASQTMSDAEEAEIAALTARQLVAALRDGRLGQDRVLLAYQRRAYRADQSLNCVAEFLHPDLSEVNLAGPLKGLPVSVKENFVMAGRDACVGCSVFVGQPAEADCLPVRQIKALGGVPFVRTVVPQTMLSVLSSNPIDGTVLNPANRSRCPGGSSSGEGALIAAGGSPLGLGTDIGGSVRTPAAWCGVASLKVTGGRLSRLGMRGTGPQRLVEPAWGPMAPDVDSLALLLECLLEPPMPLPAELTDPTVPPMALELEAAMAVEAKMTIGYMVSNGQLRAAPCMERAVLLA</sequence>
<dbReference type="Pfam" id="PF01425">
    <property type="entry name" value="Amidase"/>
    <property type="match status" value="1"/>
</dbReference>
<comment type="similarity">
    <text evidence="1">Belongs to the amidase family.</text>
</comment>
<dbReference type="InterPro" id="IPR023631">
    <property type="entry name" value="Amidase_dom"/>
</dbReference>
<dbReference type="AlphaFoldDB" id="A0A1I8HSA5"/>
<reference evidence="6" key="1">
    <citation type="submission" date="2016-11" db="UniProtKB">
        <authorList>
            <consortium name="WormBaseParasite"/>
        </authorList>
    </citation>
    <scope>IDENTIFICATION</scope>
</reference>
<keyword evidence="3" id="KW-0472">Membrane</keyword>